<reference evidence="1" key="1">
    <citation type="submission" date="2020-04" db="EMBL/GenBank/DDBJ databases">
        <authorList>
            <person name="Broberg M."/>
        </authorList>
    </citation>
    <scope>NUCLEOTIDE SEQUENCE</scope>
</reference>
<proteinExistence type="predicted"/>
<gene>
    <name evidence="1" type="ORF">CRV2_00001030</name>
</gene>
<accession>A0ACA9TSI8</accession>
<sequence length="367" mass="40550">MSINLLVSLAIRSILFCHFLLSLFPLFLVSPIRGQTPLPHSLPFLFCLASSYLSPRPLHSSPSLLLSASIAKFSLLSWTCASFPARPPPLTHLRSSALAHGVQGHGACCIMNNPHDYLITTPPPPEVTNPDNVTSWVMLNQGGFVKLGNERVLHKLDSRISCDLSVPSELRSRCTAFHRKSDKGTLFLTNKRIVYLPAKPSQVPKFESFSAPILKFQDSTTSSSMWWGWVWKSDCVPVSGGGIPPDIPRVEVKFTFSDGGMMDFNETYIRLRERLFQFQEMRNEMGAGAEMPDEPLPAYEVDDGQLSVPGSSTATAAAAGHGRSESTASRRAPDEPPPNYDEAQAQQLSNRLEDHIREEADRGTRDD</sequence>
<dbReference type="Proteomes" id="UP000836387">
    <property type="component" value="Unassembled WGS sequence"/>
</dbReference>
<organism evidence="1 2">
    <name type="scientific">Clonostachys rosea f. rosea IK726</name>
    <dbReference type="NCBI Taxonomy" id="1349383"/>
    <lineage>
        <taxon>Eukaryota</taxon>
        <taxon>Fungi</taxon>
        <taxon>Dikarya</taxon>
        <taxon>Ascomycota</taxon>
        <taxon>Pezizomycotina</taxon>
        <taxon>Sordariomycetes</taxon>
        <taxon>Hypocreomycetidae</taxon>
        <taxon>Hypocreales</taxon>
        <taxon>Bionectriaceae</taxon>
        <taxon>Clonostachys</taxon>
    </lineage>
</organism>
<reference evidence="1" key="2">
    <citation type="submission" date="2021-10" db="EMBL/GenBank/DDBJ databases">
        <authorList>
            <person name="Piombo E."/>
        </authorList>
    </citation>
    <scope>NUCLEOTIDE SEQUENCE</scope>
</reference>
<name>A0ACA9TSI8_BIOOC</name>
<comment type="caution">
    <text evidence="1">The sequence shown here is derived from an EMBL/GenBank/DDBJ whole genome shotgun (WGS) entry which is preliminary data.</text>
</comment>
<evidence type="ECO:0000313" key="2">
    <source>
        <dbReference type="Proteomes" id="UP000836387"/>
    </source>
</evidence>
<keyword evidence="2" id="KW-1185">Reference proteome</keyword>
<dbReference type="EMBL" id="CADEHS020000007">
    <property type="protein sequence ID" value="CAG9943869.1"/>
    <property type="molecule type" value="Genomic_DNA"/>
</dbReference>
<evidence type="ECO:0000313" key="1">
    <source>
        <dbReference type="EMBL" id="CAG9943869.1"/>
    </source>
</evidence>
<protein>
    <submittedName>
        <fullName evidence="1">Uncharacterized protein</fullName>
    </submittedName>
</protein>